<comment type="caution">
    <text evidence="1">The sequence shown here is derived from an EMBL/GenBank/DDBJ whole genome shotgun (WGS) entry which is preliminary data.</text>
</comment>
<dbReference type="Proteomes" id="UP001569963">
    <property type="component" value="Unassembled WGS sequence"/>
</dbReference>
<sequence length="291" mass="31227">MLAALMLLGGCAAGGGPGESGGEPAIGSPPVIRDGTQIKLPLDAYMPEEGVLGKANDLLLQDCVRRYGFSLGAAAAPRPRPRNERRFGIVDAEVAARHGYGLPPEAKAGATGQQRQLAVPNPPPTEVLYGRASDSSRQTVQNYAGKPVPAGGCIGEVRARLSSGAPARADIRLGERLANQAHAQAEHDSRVTSAWALWSRCMAKLGYTYKTPWDAHDDPQWQRRESAGSREIRTARADIACRNETNMVGIWLAVESAYQRRLVEKNSLALAETKKLLDALQRNVADVMAGR</sequence>
<evidence type="ECO:0000313" key="2">
    <source>
        <dbReference type="Proteomes" id="UP001569963"/>
    </source>
</evidence>
<dbReference type="RefSeq" id="WP_371951974.1">
    <property type="nucleotide sequence ID" value="NZ_JAXCEI010000010.1"/>
</dbReference>
<organism evidence="1 2">
    <name type="scientific">Actinomadura monticuli</name>
    <dbReference type="NCBI Taxonomy" id="3097367"/>
    <lineage>
        <taxon>Bacteria</taxon>
        <taxon>Bacillati</taxon>
        <taxon>Actinomycetota</taxon>
        <taxon>Actinomycetes</taxon>
        <taxon>Streptosporangiales</taxon>
        <taxon>Thermomonosporaceae</taxon>
        <taxon>Actinomadura</taxon>
    </lineage>
</organism>
<gene>
    <name evidence="1" type="ORF">SM611_23050</name>
</gene>
<evidence type="ECO:0000313" key="1">
    <source>
        <dbReference type="EMBL" id="MFA1541817.1"/>
    </source>
</evidence>
<protein>
    <recommendedName>
        <fullName evidence="3">Lipoprotein</fullName>
    </recommendedName>
</protein>
<proteinExistence type="predicted"/>
<accession>A0ABV4QF68</accession>
<dbReference type="EMBL" id="JAXCEI010000010">
    <property type="protein sequence ID" value="MFA1541817.1"/>
    <property type="molecule type" value="Genomic_DNA"/>
</dbReference>
<name>A0ABV4QF68_9ACTN</name>
<reference evidence="1 2" key="1">
    <citation type="submission" date="2023-11" db="EMBL/GenBank/DDBJ databases">
        <title>Actinomadura monticuli sp. nov., isolated from volcanic ash.</title>
        <authorList>
            <person name="Lee S.D."/>
            <person name="Yang H."/>
            <person name="Kim I.S."/>
        </authorList>
    </citation>
    <scope>NUCLEOTIDE SEQUENCE [LARGE SCALE GENOMIC DNA]</scope>
    <source>
        <strain evidence="1 2">DLS-62</strain>
    </source>
</reference>
<keyword evidence="2" id="KW-1185">Reference proteome</keyword>
<evidence type="ECO:0008006" key="3">
    <source>
        <dbReference type="Google" id="ProtNLM"/>
    </source>
</evidence>